<feature type="signal peptide" evidence="9">
    <location>
        <begin position="1"/>
        <end position="34"/>
    </location>
</feature>
<keyword evidence="3" id="KW-0479">Metal-binding</keyword>
<gene>
    <name evidence="11" type="ORF">GRI62_13870</name>
</gene>
<evidence type="ECO:0000256" key="8">
    <source>
        <dbReference type="SAM" id="MobiDB-lite"/>
    </source>
</evidence>
<evidence type="ECO:0000313" key="12">
    <source>
        <dbReference type="Proteomes" id="UP000460626"/>
    </source>
</evidence>
<dbReference type="InterPro" id="IPR016047">
    <property type="entry name" value="M23ase_b-sheet_dom"/>
</dbReference>
<accession>A0A845A6Y5</accession>
<dbReference type="InterPro" id="IPR011055">
    <property type="entry name" value="Dup_hybrid_motif"/>
</dbReference>
<sequence length="421" mass="43620">MPDTPIIGQGSHVSHRVLLLALAALAFAAAAANAQRAPAYGSSGDTRAALASALQERAAAEARSERLDAEAERAQDAATRSARQTAALAARIQQAEAGVAAARARIAIVEGQRTRLREELGIEQRPLVRLTAALQQFSRRPVALSVLRPGEVQDVVYLRAVLHNAVPQVQASTQGLRARIARADALRREAAATASALQSEEATLGTRRRELAEVETRQRLAARAAGREASREAERALALAEEVRDLDGLVDELDRAAALRRRLAALPGPRPRPGAPGSAASGSAEPAVDVTPAPDATAAVGAPSPYILPVTGRTLTGFGAPQAAGLSRGITLAPLAGAQVVAPAAGRVAFAGPYRGYGRIVIIEHPGGWTSLVTGLARTDVAVGQQLVGGAPLGVAGPRQPSVTVELRRDGEAVNPVRFLS</sequence>
<evidence type="ECO:0000256" key="7">
    <source>
        <dbReference type="SAM" id="Coils"/>
    </source>
</evidence>
<feature type="region of interest" description="Disordered" evidence="8">
    <location>
        <begin position="264"/>
        <end position="296"/>
    </location>
</feature>
<evidence type="ECO:0000256" key="6">
    <source>
        <dbReference type="ARBA" id="ARBA00023049"/>
    </source>
</evidence>
<dbReference type="GO" id="GO:0004222">
    <property type="term" value="F:metalloendopeptidase activity"/>
    <property type="evidence" value="ECO:0007669"/>
    <property type="project" value="TreeGrafter"/>
</dbReference>
<keyword evidence="7" id="KW-0175">Coiled coil</keyword>
<dbReference type="AlphaFoldDB" id="A0A845A6Y5"/>
<dbReference type="GO" id="GO:0006508">
    <property type="term" value="P:proteolysis"/>
    <property type="evidence" value="ECO:0007669"/>
    <property type="project" value="UniProtKB-KW"/>
</dbReference>
<evidence type="ECO:0000256" key="9">
    <source>
        <dbReference type="SAM" id="SignalP"/>
    </source>
</evidence>
<name>A0A845A6Y5_9SPHN</name>
<evidence type="ECO:0000313" key="11">
    <source>
        <dbReference type="EMBL" id="MXO94687.1"/>
    </source>
</evidence>
<dbReference type="CDD" id="cd12797">
    <property type="entry name" value="M23_peptidase"/>
    <property type="match status" value="1"/>
</dbReference>
<evidence type="ECO:0000256" key="1">
    <source>
        <dbReference type="ARBA" id="ARBA00001947"/>
    </source>
</evidence>
<evidence type="ECO:0000256" key="4">
    <source>
        <dbReference type="ARBA" id="ARBA00022801"/>
    </source>
</evidence>
<protein>
    <submittedName>
        <fullName evidence="11">Peptidoglycan DD-metalloendopeptidase family protein</fullName>
    </submittedName>
</protein>
<feature type="coiled-coil region" evidence="7">
    <location>
        <begin position="50"/>
        <end position="119"/>
    </location>
</feature>
<dbReference type="SUPFAM" id="SSF51261">
    <property type="entry name" value="Duplicated hybrid motif"/>
    <property type="match status" value="1"/>
</dbReference>
<dbReference type="PANTHER" id="PTHR21666:SF288">
    <property type="entry name" value="CELL DIVISION PROTEIN YTFB"/>
    <property type="match status" value="1"/>
</dbReference>
<evidence type="ECO:0000256" key="5">
    <source>
        <dbReference type="ARBA" id="ARBA00022833"/>
    </source>
</evidence>
<comment type="cofactor">
    <cofactor evidence="1">
        <name>Zn(2+)</name>
        <dbReference type="ChEBI" id="CHEBI:29105"/>
    </cofactor>
</comment>
<keyword evidence="2" id="KW-0645">Protease</keyword>
<evidence type="ECO:0000259" key="10">
    <source>
        <dbReference type="Pfam" id="PF01551"/>
    </source>
</evidence>
<dbReference type="InterPro" id="IPR050570">
    <property type="entry name" value="Cell_wall_metabolism_enzyme"/>
</dbReference>
<dbReference type="Pfam" id="PF01551">
    <property type="entry name" value="Peptidase_M23"/>
    <property type="match status" value="1"/>
</dbReference>
<evidence type="ECO:0000256" key="2">
    <source>
        <dbReference type="ARBA" id="ARBA00022670"/>
    </source>
</evidence>
<feature type="chain" id="PRO_5032435786" evidence="9">
    <location>
        <begin position="35"/>
        <end position="421"/>
    </location>
</feature>
<dbReference type="OrthoDB" id="9809144at2"/>
<feature type="compositionally biased region" description="Low complexity" evidence="8">
    <location>
        <begin position="275"/>
        <end position="287"/>
    </location>
</feature>
<dbReference type="PANTHER" id="PTHR21666">
    <property type="entry name" value="PEPTIDASE-RELATED"/>
    <property type="match status" value="1"/>
</dbReference>
<keyword evidence="12" id="KW-1185">Reference proteome</keyword>
<dbReference type="Gene3D" id="2.70.70.10">
    <property type="entry name" value="Glucose Permease (Domain IIA)"/>
    <property type="match status" value="1"/>
</dbReference>
<comment type="caution">
    <text evidence="11">The sequence shown here is derived from an EMBL/GenBank/DDBJ whole genome shotgun (WGS) entry which is preliminary data.</text>
</comment>
<dbReference type="Proteomes" id="UP000460626">
    <property type="component" value="Unassembled WGS sequence"/>
</dbReference>
<proteinExistence type="predicted"/>
<evidence type="ECO:0000256" key="3">
    <source>
        <dbReference type="ARBA" id="ARBA00022723"/>
    </source>
</evidence>
<dbReference type="EMBL" id="WTYH01000001">
    <property type="protein sequence ID" value="MXO94687.1"/>
    <property type="molecule type" value="Genomic_DNA"/>
</dbReference>
<keyword evidence="5" id="KW-0862">Zinc</keyword>
<reference evidence="11 12" key="1">
    <citation type="submission" date="2019-12" db="EMBL/GenBank/DDBJ databases">
        <title>Genomic-based taxomic classification of the family Erythrobacteraceae.</title>
        <authorList>
            <person name="Xu L."/>
        </authorList>
    </citation>
    <scope>NUCLEOTIDE SEQUENCE [LARGE SCALE GENOMIC DNA]</scope>
    <source>
        <strain evidence="11 12">RC4-10-4</strain>
    </source>
</reference>
<organism evidence="11 12">
    <name type="scientific">Aurantiacibacter arachoides</name>
    <dbReference type="NCBI Taxonomy" id="1850444"/>
    <lineage>
        <taxon>Bacteria</taxon>
        <taxon>Pseudomonadati</taxon>
        <taxon>Pseudomonadota</taxon>
        <taxon>Alphaproteobacteria</taxon>
        <taxon>Sphingomonadales</taxon>
        <taxon>Erythrobacteraceae</taxon>
        <taxon>Aurantiacibacter</taxon>
    </lineage>
</organism>
<keyword evidence="6" id="KW-0482">Metalloprotease</keyword>
<feature type="domain" description="M23ase beta-sheet core" evidence="10">
    <location>
        <begin position="327"/>
        <end position="416"/>
    </location>
</feature>
<keyword evidence="9" id="KW-0732">Signal</keyword>
<keyword evidence="4" id="KW-0378">Hydrolase</keyword>
<dbReference type="GO" id="GO:0046872">
    <property type="term" value="F:metal ion binding"/>
    <property type="evidence" value="ECO:0007669"/>
    <property type="project" value="UniProtKB-KW"/>
</dbReference>